<name>A0ABN9SSE2_9DINO</name>
<proteinExistence type="predicted"/>
<evidence type="ECO:0000256" key="1">
    <source>
        <dbReference type="SAM" id="MobiDB-lite"/>
    </source>
</evidence>
<evidence type="ECO:0000313" key="3">
    <source>
        <dbReference type="Proteomes" id="UP001189429"/>
    </source>
</evidence>
<feature type="region of interest" description="Disordered" evidence="1">
    <location>
        <begin position="457"/>
        <end position="490"/>
    </location>
</feature>
<gene>
    <name evidence="2" type="ORF">PCOR1329_LOCUS32157</name>
</gene>
<reference evidence="2" key="1">
    <citation type="submission" date="2023-10" db="EMBL/GenBank/DDBJ databases">
        <authorList>
            <person name="Chen Y."/>
            <person name="Shah S."/>
            <person name="Dougan E. K."/>
            <person name="Thang M."/>
            <person name="Chan C."/>
        </authorList>
    </citation>
    <scope>NUCLEOTIDE SEQUENCE [LARGE SCALE GENOMIC DNA]</scope>
</reference>
<protein>
    <submittedName>
        <fullName evidence="2">Uncharacterized protein</fullName>
    </submittedName>
</protein>
<feature type="compositionally biased region" description="Low complexity" evidence="1">
    <location>
        <begin position="43"/>
        <end position="56"/>
    </location>
</feature>
<evidence type="ECO:0000313" key="2">
    <source>
        <dbReference type="EMBL" id="CAK0834880.1"/>
    </source>
</evidence>
<comment type="caution">
    <text evidence="2">The sequence shown here is derived from an EMBL/GenBank/DDBJ whole genome shotgun (WGS) entry which is preliminary data.</text>
</comment>
<accession>A0ABN9SSE2</accession>
<sequence length="521" mass="53798">MMQQQSPSYVPPMPLPHPGTVPDAQGPSITTLPGQHPAPQPHPHQMGHPGFPGFVPGMPPPMGIQQPQPIGVGMPPIGTAMGLQPMPPHMLGPPGAMHGSMPGPFNAGMPPGAMPPPQGTLPPGAMPGMPPGAVPGMPPGAVPGAHLPYGQFPPHAGVLPQGMYPPGPGPPGPPVSYGPDGMPMQDAGTMPGAMPPQASCGDRVGEEQSCWPSWAPNTDFAQGAAARARRHALAFCSERGFRVTALAAAQRVLAATGPRQCRLRCLPPSAAAPEDARCEVARRGRRALAVPAEAALALFFTGAVRRRTQRRGPRARVACLCGVAVRRRGGRAAGCEAVPGVGVGAPAAGGHAVTDAGCAPAVAWRGCLMAKEKFVARALARAKGLHFSINEGLDIEALQDHRSIRVLAACSLALAGVPGALAARPPNATAAAPRVRPAAAPRSRRLVLAAASVRQYPSSDPEGLPEQGYSGQGVAHRNSETSTEDWGAEYGRGPSRKVALRIWRPCASSRTANWVEDRRPL</sequence>
<keyword evidence="3" id="KW-1185">Reference proteome</keyword>
<organism evidence="2 3">
    <name type="scientific">Prorocentrum cordatum</name>
    <dbReference type="NCBI Taxonomy" id="2364126"/>
    <lineage>
        <taxon>Eukaryota</taxon>
        <taxon>Sar</taxon>
        <taxon>Alveolata</taxon>
        <taxon>Dinophyceae</taxon>
        <taxon>Prorocentrales</taxon>
        <taxon>Prorocentraceae</taxon>
        <taxon>Prorocentrum</taxon>
    </lineage>
</organism>
<dbReference type="EMBL" id="CAUYUJ010012925">
    <property type="protein sequence ID" value="CAK0834880.1"/>
    <property type="molecule type" value="Genomic_DNA"/>
</dbReference>
<feature type="region of interest" description="Disordered" evidence="1">
    <location>
        <begin position="1"/>
        <end position="60"/>
    </location>
</feature>
<feature type="compositionally biased region" description="Pro residues" evidence="1">
    <location>
        <begin position="9"/>
        <end position="19"/>
    </location>
</feature>
<dbReference type="Proteomes" id="UP001189429">
    <property type="component" value="Unassembled WGS sequence"/>
</dbReference>